<dbReference type="Proteomes" id="UP000308886">
    <property type="component" value="Unassembled WGS sequence"/>
</dbReference>
<comment type="caution">
    <text evidence="1">The sequence shown here is derived from an EMBL/GenBank/DDBJ whole genome shotgun (WGS) entry which is preliminary data.</text>
</comment>
<organism evidence="1 2">
    <name type="scientific">Palleniella muris</name>
    <dbReference type="NCBI Taxonomy" id="3038145"/>
    <lineage>
        <taxon>Bacteria</taxon>
        <taxon>Pseudomonadati</taxon>
        <taxon>Bacteroidota</taxon>
        <taxon>Bacteroidia</taxon>
        <taxon>Bacteroidales</taxon>
        <taxon>Prevotellaceae</taxon>
        <taxon>Palleniella</taxon>
    </lineage>
</organism>
<evidence type="ECO:0000313" key="2">
    <source>
        <dbReference type="Proteomes" id="UP000308886"/>
    </source>
</evidence>
<name>A0AC61QNU9_9BACT</name>
<gene>
    <name evidence="1" type="ORF">E5358_10145</name>
</gene>
<dbReference type="EMBL" id="SRZC01000016">
    <property type="protein sequence ID" value="TGX81487.1"/>
    <property type="molecule type" value="Genomic_DNA"/>
</dbReference>
<proteinExistence type="predicted"/>
<evidence type="ECO:0000313" key="1">
    <source>
        <dbReference type="EMBL" id="TGX81487.1"/>
    </source>
</evidence>
<sequence length="242" mass="27231">MLNHEITLHNPLTIPMKSKELTVYLILTAVVLSLMTILSMKACSNANPEERAQEEAATQDAVIETVRQHSRLYTAEAQSKKTMTYTSQNKLSLKALGIDKTIDLPLGKTEAKIPVTVTYKAYIDLGRVDSRNVRTDGETIRIILPDPIIVETACTVDHENESQEKQLLGKGLTYEQYQEMVRQAKESAWTELPDSAQQAVIETAKVSATDLLIPQLRALGFTKIEIAYRDDFSLRQLVRRKE</sequence>
<accession>A0AC61QNU9</accession>
<keyword evidence="2" id="KW-1185">Reference proteome</keyword>
<reference evidence="1" key="1">
    <citation type="submission" date="2019-04" db="EMBL/GenBank/DDBJ databases">
        <title>Microbes associate with the intestines of laboratory mice.</title>
        <authorList>
            <person name="Navarre W."/>
            <person name="Wong E."/>
            <person name="Huang K."/>
            <person name="Tropini C."/>
            <person name="Ng K."/>
            <person name="Yu B."/>
        </authorList>
    </citation>
    <scope>NUCLEOTIDE SEQUENCE</scope>
    <source>
        <strain evidence="1">NM73_A23</strain>
    </source>
</reference>
<protein>
    <submittedName>
        <fullName evidence="1">DUF4230 domain-containing protein</fullName>
    </submittedName>
</protein>